<evidence type="ECO:0008006" key="3">
    <source>
        <dbReference type="Google" id="ProtNLM"/>
    </source>
</evidence>
<dbReference type="AlphaFoldDB" id="A0A8H5D552"/>
<comment type="caution">
    <text evidence="1">The sequence shown here is derived from an EMBL/GenBank/DDBJ whole genome shotgun (WGS) entry which is preliminary data.</text>
</comment>
<keyword evidence="2" id="KW-1185">Reference proteome</keyword>
<dbReference type="Gene3D" id="3.80.10.10">
    <property type="entry name" value="Ribonuclease Inhibitor"/>
    <property type="match status" value="1"/>
</dbReference>
<dbReference type="SUPFAM" id="SSF52047">
    <property type="entry name" value="RNI-like"/>
    <property type="match status" value="1"/>
</dbReference>
<organism evidence="1 2">
    <name type="scientific">Collybiopsis confluens</name>
    <dbReference type="NCBI Taxonomy" id="2823264"/>
    <lineage>
        <taxon>Eukaryota</taxon>
        <taxon>Fungi</taxon>
        <taxon>Dikarya</taxon>
        <taxon>Basidiomycota</taxon>
        <taxon>Agaricomycotina</taxon>
        <taxon>Agaricomycetes</taxon>
        <taxon>Agaricomycetidae</taxon>
        <taxon>Agaricales</taxon>
        <taxon>Marasmiineae</taxon>
        <taxon>Omphalotaceae</taxon>
        <taxon>Collybiopsis</taxon>
    </lineage>
</organism>
<dbReference type="InterPro" id="IPR032675">
    <property type="entry name" value="LRR_dom_sf"/>
</dbReference>
<evidence type="ECO:0000313" key="1">
    <source>
        <dbReference type="EMBL" id="KAF5352883.1"/>
    </source>
</evidence>
<accession>A0A8H5D552</accession>
<name>A0A8H5D552_9AGAR</name>
<dbReference type="EMBL" id="JAACJN010000275">
    <property type="protein sequence ID" value="KAF5352883.1"/>
    <property type="molecule type" value="Genomic_DNA"/>
</dbReference>
<reference evidence="1 2" key="1">
    <citation type="journal article" date="2020" name="ISME J.">
        <title>Uncovering the hidden diversity of litter-decomposition mechanisms in mushroom-forming fungi.</title>
        <authorList>
            <person name="Floudas D."/>
            <person name="Bentzer J."/>
            <person name="Ahren D."/>
            <person name="Johansson T."/>
            <person name="Persson P."/>
            <person name="Tunlid A."/>
        </authorList>
    </citation>
    <scope>NUCLEOTIDE SEQUENCE [LARGE SCALE GENOMIC DNA]</scope>
    <source>
        <strain evidence="1 2">CBS 406.79</strain>
    </source>
</reference>
<dbReference type="OrthoDB" id="2839919at2759"/>
<dbReference type="Proteomes" id="UP000518752">
    <property type="component" value="Unassembled WGS sequence"/>
</dbReference>
<proteinExistence type="predicted"/>
<sequence>MTNPTLHDLGYDIFENIISYILSEEELQNVISLSMVSKQMRHYALPVMFGRVQWPKGPETEFFPSSLWPYIRTLEFVPPMTLRHKACTEMLSKALPHLPELFTFIYITKSPPTVPFIQALVACSSLHSLHLSTACLIHEAFTLFRSFRGILRLVIEQVGQATLYSAPLNKRAISLQCVADLIQGCGNTLEILEIPGEYCPLADLYSQSIALPQLRRLVLTGLPPLESDSIKYPLWAIVRSMKSLNVLQVHCRFRIIGAVAHRYALLPIDAPSQDVNQTQDVDHYPSSQLESVVISNPSLSDRIFERLPSSLRSLVLDFIPVWENMLVSGDTLAYHKPQKLIQLFELMGGAANSLSHPNIEQLCIKMGWCVTPDILHTIYNIFPGLRGLELQGIQYFNRAEEPESDMESIVGCLRKFKQLQTLKLAVELPENRYREEFSQFRDIGAVDHAMKHWAKVLQEQISSLECVAFENRRHTGKGLGRSRRAAMRDPLPLPALMTTNSFYSVDAGSSRIGLAPEPEMITKSYQDALDEFCLMLTSDAKDVHFPTTRRFSHVHSWRKAIVPLEIAPPSSPFAVSNFPASPVAAINPEQLCVTSLPPYDTRTAALLSGTAPRAIAEPSPVEETMHFYDLYDAQLERMINELEASSDSSSAASATIYLPPVAPSVVTASPPSRKFSSTVRWLPVRIKYSLLSGTFRKVFHR</sequence>
<gene>
    <name evidence="1" type="ORF">D9757_012109</name>
</gene>
<protein>
    <recommendedName>
        <fullName evidence="3">F-box domain-containing protein</fullName>
    </recommendedName>
</protein>
<evidence type="ECO:0000313" key="2">
    <source>
        <dbReference type="Proteomes" id="UP000518752"/>
    </source>
</evidence>